<evidence type="ECO:0000313" key="2">
    <source>
        <dbReference type="EMBL" id="MFB9629620.1"/>
    </source>
</evidence>
<feature type="compositionally biased region" description="Basic and acidic residues" evidence="1">
    <location>
        <begin position="24"/>
        <end position="46"/>
    </location>
</feature>
<accession>A0ABV5SD63</accession>
<gene>
    <name evidence="2" type="ORF">ACFFSA_41665</name>
</gene>
<protein>
    <submittedName>
        <fullName evidence="2">Uncharacterized protein</fullName>
    </submittedName>
</protein>
<dbReference type="Proteomes" id="UP001589532">
    <property type="component" value="Unassembled WGS sequence"/>
</dbReference>
<dbReference type="RefSeq" id="WP_344990107.1">
    <property type="nucleotide sequence ID" value="NZ_BAAAXV010000005.1"/>
</dbReference>
<reference evidence="2 3" key="1">
    <citation type="submission" date="2024-09" db="EMBL/GenBank/DDBJ databases">
        <authorList>
            <person name="Sun Q."/>
            <person name="Mori K."/>
        </authorList>
    </citation>
    <scope>NUCLEOTIDE SEQUENCE [LARGE SCALE GENOMIC DNA]</scope>
    <source>
        <strain evidence="2 3">JCM 3143</strain>
    </source>
</reference>
<organism evidence="2 3">
    <name type="scientific">Nonomuraea helvata</name>
    <dbReference type="NCBI Taxonomy" id="37484"/>
    <lineage>
        <taxon>Bacteria</taxon>
        <taxon>Bacillati</taxon>
        <taxon>Actinomycetota</taxon>
        <taxon>Actinomycetes</taxon>
        <taxon>Streptosporangiales</taxon>
        <taxon>Streptosporangiaceae</taxon>
        <taxon>Nonomuraea</taxon>
    </lineage>
</organism>
<proteinExistence type="predicted"/>
<sequence>MTGSGRPVPPESADIELTATVEADELRFGEVPRTRVDFTGSPERESSSGSDRANLPDRVEKDVTYRHVRVDYALVSTLTLPADE</sequence>
<evidence type="ECO:0000313" key="3">
    <source>
        <dbReference type="Proteomes" id="UP001589532"/>
    </source>
</evidence>
<comment type="caution">
    <text evidence="2">The sequence shown here is derived from an EMBL/GenBank/DDBJ whole genome shotgun (WGS) entry which is preliminary data.</text>
</comment>
<dbReference type="EMBL" id="JBHMBW010000062">
    <property type="protein sequence ID" value="MFB9629620.1"/>
    <property type="molecule type" value="Genomic_DNA"/>
</dbReference>
<keyword evidence="3" id="KW-1185">Reference proteome</keyword>
<name>A0ABV5SD63_9ACTN</name>
<evidence type="ECO:0000256" key="1">
    <source>
        <dbReference type="SAM" id="MobiDB-lite"/>
    </source>
</evidence>
<feature type="region of interest" description="Disordered" evidence="1">
    <location>
        <begin position="1"/>
        <end position="58"/>
    </location>
</feature>